<dbReference type="GO" id="GO:0046872">
    <property type="term" value="F:metal ion binding"/>
    <property type="evidence" value="ECO:0007669"/>
    <property type="project" value="UniProtKB-KW"/>
</dbReference>
<comment type="similarity">
    <text evidence="4">Belongs to the cyclic nucleotide phosphodiesterase class-III family.</text>
</comment>
<gene>
    <name evidence="6" type="ORF">SAMN06264365_12655</name>
</gene>
<protein>
    <submittedName>
        <fullName evidence="6">3',5'-cyclic AMP phosphodiesterase CpdA</fullName>
    </submittedName>
</protein>
<dbReference type="InterPro" id="IPR029052">
    <property type="entry name" value="Metallo-depent_PP-like"/>
</dbReference>
<dbReference type="Pfam" id="PF00149">
    <property type="entry name" value="Metallophos"/>
    <property type="match status" value="1"/>
</dbReference>
<dbReference type="Gene3D" id="3.60.21.10">
    <property type="match status" value="1"/>
</dbReference>
<dbReference type="PANTHER" id="PTHR42988:SF2">
    <property type="entry name" value="CYCLIC NUCLEOTIDE PHOSPHODIESTERASE CBUA0032-RELATED"/>
    <property type="match status" value="1"/>
</dbReference>
<sequence length="244" mass="26050">MIVVAHLSDPHLGAHDGETVESLVADVSAAAPALTVVTGDWTMRARVSEFELARALLVRLPRPVLTVPGNHDLPLVSPLRLLRPYDRFRTWICDDLEPIARVPGLTAVGLQSMPRWRWKDGRVTRRQVAAVAGAFGAAPRGDLRLVALHHPPFGRGLAGRGPLLRAGADLLLAGHTHIPDVRTVGGTVVVVAGTSASHRTRGVPRSWSRISVDAGMVTVVERFSAGSGWRTGRLISVPLSATAS</sequence>
<accession>A0A239HXN9</accession>
<evidence type="ECO:0000313" key="6">
    <source>
        <dbReference type="EMBL" id="SNS85453.1"/>
    </source>
</evidence>
<feature type="domain" description="Calcineurin-like phosphoesterase" evidence="5">
    <location>
        <begin position="3"/>
        <end position="179"/>
    </location>
</feature>
<evidence type="ECO:0000313" key="7">
    <source>
        <dbReference type="Proteomes" id="UP000198415"/>
    </source>
</evidence>
<evidence type="ECO:0000256" key="1">
    <source>
        <dbReference type="ARBA" id="ARBA00022723"/>
    </source>
</evidence>
<dbReference type="InterPro" id="IPR004843">
    <property type="entry name" value="Calcineurin-like_PHP"/>
</dbReference>
<proteinExistence type="inferred from homology"/>
<reference evidence="6 7" key="1">
    <citation type="submission" date="2017-06" db="EMBL/GenBank/DDBJ databases">
        <authorList>
            <person name="Kim H.J."/>
            <person name="Triplett B.A."/>
        </authorList>
    </citation>
    <scope>NUCLEOTIDE SEQUENCE [LARGE SCALE GENOMIC DNA]</scope>
    <source>
        <strain evidence="6 7">DSM 43151</strain>
    </source>
</reference>
<keyword evidence="1" id="KW-0479">Metal-binding</keyword>
<evidence type="ECO:0000256" key="3">
    <source>
        <dbReference type="ARBA" id="ARBA00023004"/>
    </source>
</evidence>
<keyword evidence="3" id="KW-0408">Iron</keyword>
<dbReference type="InterPro" id="IPR050884">
    <property type="entry name" value="CNP_phosphodiesterase-III"/>
</dbReference>
<dbReference type="AlphaFoldDB" id="A0A239HXN9"/>
<evidence type="ECO:0000256" key="2">
    <source>
        <dbReference type="ARBA" id="ARBA00022801"/>
    </source>
</evidence>
<dbReference type="SUPFAM" id="SSF56300">
    <property type="entry name" value="Metallo-dependent phosphatases"/>
    <property type="match status" value="1"/>
</dbReference>
<name>A0A239HXN9_9ACTN</name>
<keyword evidence="2" id="KW-0378">Hydrolase</keyword>
<keyword evidence="7" id="KW-1185">Reference proteome</keyword>
<dbReference type="PANTHER" id="PTHR42988">
    <property type="entry name" value="PHOSPHOHYDROLASE"/>
    <property type="match status" value="1"/>
</dbReference>
<dbReference type="OrthoDB" id="5241795at2"/>
<dbReference type="RefSeq" id="WP_089298302.1">
    <property type="nucleotide sequence ID" value="NZ_BOMU01000106.1"/>
</dbReference>
<evidence type="ECO:0000256" key="4">
    <source>
        <dbReference type="ARBA" id="ARBA00025742"/>
    </source>
</evidence>
<organism evidence="6 7">
    <name type="scientific">Actinoplanes regularis</name>
    <dbReference type="NCBI Taxonomy" id="52697"/>
    <lineage>
        <taxon>Bacteria</taxon>
        <taxon>Bacillati</taxon>
        <taxon>Actinomycetota</taxon>
        <taxon>Actinomycetes</taxon>
        <taxon>Micromonosporales</taxon>
        <taxon>Micromonosporaceae</taxon>
        <taxon>Actinoplanes</taxon>
    </lineage>
</organism>
<dbReference type="GO" id="GO:0016787">
    <property type="term" value="F:hydrolase activity"/>
    <property type="evidence" value="ECO:0007669"/>
    <property type="project" value="UniProtKB-KW"/>
</dbReference>
<dbReference type="EMBL" id="FZNR01000026">
    <property type="protein sequence ID" value="SNS85453.1"/>
    <property type="molecule type" value="Genomic_DNA"/>
</dbReference>
<evidence type="ECO:0000259" key="5">
    <source>
        <dbReference type="Pfam" id="PF00149"/>
    </source>
</evidence>
<dbReference type="Proteomes" id="UP000198415">
    <property type="component" value="Unassembled WGS sequence"/>
</dbReference>